<evidence type="ECO:0000313" key="2">
    <source>
        <dbReference type="Proteomes" id="UP000593568"/>
    </source>
</evidence>
<reference evidence="1 2" key="1">
    <citation type="journal article" date="2019" name="Genome Biol. Evol.">
        <title>Insights into the evolution of the New World diploid cottons (Gossypium, subgenus Houzingenia) based on genome sequencing.</title>
        <authorList>
            <person name="Grover C.E."/>
            <person name="Arick M.A. 2nd"/>
            <person name="Thrash A."/>
            <person name="Conover J.L."/>
            <person name="Sanders W.S."/>
            <person name="Peterson D.G."/>
            <person name="Frelichowski J.E."/>
            <person name="Scheffler J.A."/>
            <person name="Scheffler B.E."/>
            <person name="Wendel J.F."/>
        </authorList>
    </citation>
    <scope>NUCLEOTIDE SEQUENCE [LARGE SCALE GENOMIC DNA]</scope>
    <source>
        <strain evidence="1">8</strain>
        <tissue evidence="1">Leaf</tissue>
    </source>
</reference>
<dbReference type="EMBL" id="JABEZW010000009">
    <property type="protein sequence ID" value="MBA0775722.1"/>
    <property type="molecule type" value="Genomic_DNA"/>
</dbReference>
<name>A0A7J9ERR6_9ROSI</name>
<organism evidence="1 2">
    <name type="scientific">Gossypium trilobum</name>
    <dbReference type="NCBI Taxonomy" id="34281"/>
    <lineage>
        <taxon>Eukaryota</taxon>
        <taxon>Viridiplantae</taxon>
        <taxon>Streptophyta</taxon>
        <taxon>Embryophyta</taxon>
        <taxon>Tracheophyta</taxon>
        <taxon>Spermatophyta</taxon>
        <taxon>Magnoliopsida</taxon>
        <taxon>eudicotyledons</taxon>
        <taxon>Gunneridae</taxon>
        <taxon>Pentapetalae</taxon>
        <taxon>rosids</taxon>
        <taxon>malvids</taxon>
        <taxon>Malvales</taxon>
        <taxon>Malvaceae</taxon>
        <taxon>Malvoideae</taxon>
        <taxon>Gossypium</taxon>
    </lineage>
</organism>
<evidence type="ECO:0000313" key="1">
    <source>
        <dbReference type="EMBL" id="MBA0775722.1"/>
    </source>
</evidence>
<dbReference type="AlphaFoldDB" id="A0A7J9ERR6"/>
<protein>
    <submittedName>
        <fullName evidence="1">Uncharacterized protein</fullName>
    </submittedName>
</protein>
<proteinExistence type="predicted"/>
<accession>A0A7J9ERR6</accession>
<keyword evidence="2" id="KW-1185">Reference proteome</keyword>
<gene>
    <name evidence="1" type="ORF">Gotri_010837</name>
</gene>
<comment type="caution">
    <text evidence="1">The sequence shown here is derived from an EMBL/GenBank/DDBJ whole genome shotgun (WGS) entry which is preliminary data.</text>
</comment>
<sequence>MAFLVKINYQVIQLIYILIEILKSTQNFSRK</sequence>
<dbReference type="Proteomes" id="UP000593568">
    <property type="component" value="Unassembled WGS sequence"/>
</dbReference>